<dbReference type="InterPro" id="IPR029058">
    <property type="entry name" value="AB_hydrolase_fold"/>
</dbReference>
<dbReference type="RefSeq" id="WP_251224100.1">
    <property type="nucleotide sequence ID" value="NZ_JAMBOL010000014.1"/>
</dbReference>
<dbReference type="AlphaFoldDB" id="A0A9X2DQP8"/>
<dbReference type="SUPFAM" id="SSF53474">
    <property type="entry name" value="alpha/beta-Hydrolases"/>
    <property type="match status" value="1"/>
</dbReference>
<evidence type="ECO:0000313" key="2">
    <source>
        <dbReference type="Proteomes" id="UP001139179"/>
    </source>
</evidence>
<evidence type="ECO:0000313" key="1">
    <source>
        <dbReference type="EMBL" id="MCM3715346.1"/>
    </source>
</evidence>
<keyword evidence="2" id="KW-1185">Reference proteome</keyword>
<name>A0A9X2DQP8_9BACI</name>
<protein>
    <recommendedName>
        <fullName evidence="3">Alpha/beta hydrolase</fullName>
    </recommendedName>
</protein>
<sequence>MSKQTTPVYSNKYGSVSLFACQYDQRFSYYAYIPKREEGTTYSLAVIVHGDERAAQKFRGSFKDFAEETDTIILAPLFPSGIIEPDDTDNYKFIAFHDIRFDHVLLAMIDEIASKYSIAKDKFLLHGFSGGGQFVHRFYYLHPDRLLGLSIGAPGRLTYLDESKVWYAGIQDFEARFGQAINFAQLKQVPVQLVIGSEDHGSAKPLSDPTATLDTSQIGHTRIERLQSLRDNYEAHSIEVEYVEVPGAGHEPFKLLDPVKAFFKRVL</sequence>
<gene>
    <name evidence="1" type="ORF">M3202_14840</name>
</gene>
<evidence type="ECO:0008006" key="3">
    <source>
        <dbReference type="Google" id="ProtNLM"/>
    </source>
</evidence>
<organism evidence="1 2">
    <name type="scientific">Halalkalibacter oceani</name>
    <dbReference type="NCBI Taxonomy" id="1653776"/>
    <lineage>
        <taxon>Bacteria</taxon>
        <taxon>Bacillati</taxon>
        <taxon>Bacillota</taxon>
        <taxon>Bacilli</taxon>
        <taxon>Bacillales</taxon>
        <taxon>Bacillaceae</taxon>
        <taxon>Halalkalibacter</taxon>
    </lineage>
</organism>
<reference evidence="1" key="1">
    <citation type="submission" date="2022-05" db="EMBL/GenBank/DDBJ databases">
        <title>Comparative Genomics of Spacecraft Associated Microbes.</title>
        <authorList>
            <person name="Tran M.T."/>
            <person name="Wright A."/>
            <person name="Seuylemezian A."/>
            <person name="Eisen J."/>
            <person name="Coil D."/>
        </authorList>
    </citation>
    <scope>NUCLEOTIDE SEQUENCE</scope>
    <source>
        <strain evidence="1">214.1.1</strain>
    </source>
</reference>
<dbReference type="Gene3D" id="3.40.50.1820">
    <property type="entry name" value="alpha/beta hydrolase"/>
    <property type="match status" value="1"/>
</dbReference>
<dbReference type="Proteomes" id="UP001139179">
    <property type="component" value="Unassembled WGS sequence"/>
</dbReference>
<dbReference type="EMBL" id="JAMBOL010000014">
    <property type="protein sequence ID" value="MCM3715346.1"/>
    <property type="molecule type" value="Genomic_DNA"/>
</dbReference>
<proteinExistence type="predicted"/>
<comment type="caution">
    <text evidence="1">The sequence shown here is derived from an EMBL/GenBank/DDBJ whole genome shotgun (WGS) entry which is preliminary data.</text>
</comment>
<accession>A0A9X2DQP8</accession>